<dbReference type="GO" id="GO:0032993">
    <property type="term" value="C:protein-DNA complex"/>
    <property type="evidence" value="ECO:0007669"/>
    <property type="project" value="TreeGrafter"/>
</dbReference>
<protein>
    <submittedName>
        <fullName evidence="7">LysR family transcriptional regulator</fullName>
    </submittedName>
</protein>
<dbReference type="Gene3D" id="1.10.10.10">
    <property type="entry name" value="Winged helix-like DNA-binding domain superfamily/Winged helix DNA-binding domain"/>
    <property type="match status" value="1"/>
</dbReference>
<dbReference type="InterPro" id="IPR036390">
    <property type="entry name" value="WH_DNA-bd_sf"/>
</dbReference>
<accession>A0A1L5BK99</accession>
<dbReference type="GO" id="GO:0003700">
    <property type="term" value="F:DNA-binding transcription factor activity"/>
    <property type="evidence" value="ECO:0007669"/>
    <property type="project" value="InterPro"/>
</dbReference>
<dbReference type="FunFam" id="1.10.10.10:FF:000001">
    <property type="entry name" value="LysR family transcriptional regulator"/>
    <property type="match status" value="1"/>
</dbReference>
<evidence type="ECO:0000313" key="8">
    <source>
        <dbReference type="Proteomes" id="UP000004550"/>
    </source>
</evidence>
<dbReference type="InterPro" id="IPR005119">
    <property type="entry name" value="LysR_subst-bd"/>
</dbReference>
<evidence type="ECO:0000256" key="1">
    <source>
        <dbReference type="ARBA" id="ARBA00009437"/>
    </source>
</evidence>
<evidence type="ECO:0000256" key="4">
    <source>
        <dbReference type="ARBA" id="ARBA00023163"/>
    </source>
</evidence>
<comment type="similarity">
    <text evidence="1">Belongs to the LysR transcriptional regulatory family.</text>
</comment>
<reference evidence="7 8" key="1">
    <citation type="journal article" date="2012" name="J. Bacteriol.">
        <title>Genome sequence of Sphingobium indicum B90A, a hexachlorocyclohexane-degrading bacterium.</title>
        <authorList>
            <person name="Anand S."/>
            <person name="Sangwan N."/>
            <person name="Lata P."/>
            <person name="Kaur J."/>
            <person name="Dua A."/>
            <person name="Singh A.K."/>
            <person name="Verma M."/>
            <person name="Kaur J."/>
            <person name="Khurana J.P."/>
            <person name="Khurana P."/>
            <person name="Mathur S."/>
            <person name="Lal R."/>
        </authorList>
    </citation>
    <scope>NUCLEOTIDE SEQUENCE [LARGE SCALE GENOMIC DNA]</scope>
    <source>
        <strain evidence="8">DSM 16412 / CCM 7286 / MTCC 6364 / B90A</strain>
    </source>
</reference>
<dbReference type="SUPFAM" id="SSF53850">
    <property type="entry name" value="Periplasmic binding protein-like II"/>
    <property type="match status" value="1"/>
</dbReference>
<dbReference type="RefSeq" id="WP_007683639.1">
    <property type="nucleotide sequence ID" value="NZ_CP013070.1"/>
</dbReference>
<dbReference type="InterPro" id="IPR000847">
    <property type="entry name" value="LysR_HTH_N"/>
</dbReference>
<keyword evidence="3" id="KW-0238">DNA-binding</keyword>
<dbReference type="SUPFAM" id="SSF46785">
    <property type="entry name" value="Winged helix' DNA-binding domain"/>
    <property type="match status" value="1"/>
</dbReference>
<dbReference type="EMBL" id="CP013070">
    <property type="protein sequence ID" value="APL93278.1"/>
    <property type="molecule type" value="Genomic_DNA"/>
</dbReference>
<feature type="compositionally biased region" description="Basic and acidic residues" evidence="5">
    <location>
        <begin position="323"/>
        <end position="333"/>
    </location>
</feature>
<dbReference type="PROSITE" id="PS50931">
    <property type="entry name" value="HTH_LYSR"/>
    <property type="match status" value="1"/>
</dbReference>
<feature type="domain" description="HTH lysR-type" evidence="6">
    <location>
        <begin position="1"/>
        <end position="60"/>
    </location>
</feature>
<dbReference type="InterPro" id="IPR036388">
    <property type="entry name" value="WH-like_DNA-bd_sf"/>
</dbReference>
<evidence type="ECO:0000313" key="7">
    <source>
        <dbReference type="EMBL" id="APL93278.1"/>
    </source>
</evidence>
<dbReference type="AlphaFoldDB" id="A0A1L5BK99"/>
<dbReference type="PRINTS" id="PR00039">
    <property type="entry name" value="HTHLYSR"/>
</dbReference>
<proteinExistence type="inferred from homology"/>
<feature type="region of interest" description="Disordered" evidence="5">
    <location>
        <begin position="310"/>
        <end position="333"/>
    </location>
</feature>
<dbReference type="Pfam" id="PF00126">
    <property type="entry name" value="HTH_1"/>
    <property type="match status" value="1"/>
</dbReference>
<dbReference type="Proteomes" id="UP000004550">
    <property type="component" value="Chromosome"/>
</dbReference>
<sequence length="333" mass="36255">MDLDARPYRYFVTVAEKLSFRRAAEAHNISQPALSAQIRELERRLGFPLFTRTRHNVELTAQGTLFLDNARRIILETALIGRAAEEIRRDWLRVGIAHHMAGIPERNALVDSFLAARPDNRLRIHGRAPAQLYQELADGMIEVAINLEVAGSGASRSAVETGMADEFPRIVLGRRPVALAVPPGHAFHGADAVALSQLDGCRIGSLSRAHGVRLSEVIARGLRQAGAELVNLPEGDAPALIRYAPIFGIPVISLGWFAMPEEREGGRLKQVAVEGLGIETELVAIRSRRPARAAVDRFWDLMKEGAGDAAGALPQAGVTPVRPSERTLPRPSP</sequence>
<organism evidence="7 8">
    <name type="scientific">Sphingobium indicum (strain DSM 16412 / CCM 7286 / MTCC 6364 / B90A)</name>
    <dbReference type="NCBI Taxonomy" id="861109"/>
    <lineage>
        <taxon>Bacteria</taxon>
        <taxon>Pseudomonadati</taxon>
        <taxon>Pseudomonadota</taxon>
        <taxon>Alphaproteobacteria</taxon>
        <taxon>Sphingomonadales</taxon>
        <taxon>Sphingomonadaceae</taxon>
        <taxon>Sphingobium</taxon>
    </lineage>
</organism>
<dbReference type="CDD" id="cd05466">
    <property type="entry name" value="PBP2_LTTR_substrate"/>
    <property type="match status" value="1"/>
</dbReference>
<keyword evidence="4" id="KW-0804">Transcription</keyword>
<gene>
    <name evidence="7" type="ORF">SIDU_01365</name>
</gene>
<dbReference type="KEGG" id="sinb:SIDU_01365"/>
<dbReference type="Pfam" id="PF03466">
    <property type="entry name" value="LysR_substrate"/>
    <property type="match status" value="1"/>
</dbReference>
<dbReference type="PANTHER" id="PTHR30346">
    <property type="entry name" value="TRANSCRIPTIONAL DUAL REGULATOR HCAR-RELATED"/>
    <property type="match status" value="1"/>
</dbReference>
<name>A0A1L5BK99_SPHIB</name>
<evidence type="ECO:0000256" key="3">
    <source>
        <dbReference type="ARBA" id="ARBA00023125"/>
    </source>
</evidence>
<keyword evidence="2" id="KW-0805">Transcription regulation</keyword>
<evidence type="ECO:0000256" key="5">
    <source>
        <dbReference type="SAM" id="MobiDB-lite"/>
    </source>
</evidence>
<dbReference type="PANTHER" id="PTHR30346:SF17">
    <property type="entry name" value="LYSR FAMILY TRANSCRIPTIONAL REGULATOR"/>
    <property type="match status" value="1"/>
</dbReference>
<dbReference type="Gene3D" id="3.40.190.290">
    <property type="match status" value="1"/>
</dbReference>
<dbReference type="GO" id="GO:0003677">
    <property type="term" value="F:DNA binding"/>
    <property type="evidence" value="ECO:0007669"/>
    <property type="project" value="UniProtKB-KW"/>
</dbReference>
<evidence type="ECO:0000259" key="6">
    <source>
        <dbReference type="PROSITE" id="PS50931"/>
    </source>
</evidence>
<evidence type="ECO:0000256" key="2">
    <source>
        <dbReference type="ARBA" id="ARBA00023015"/>
    </source>
</evidence>